<protein>
    <submittedName>
        <fullName evidence="1">Uncharacterized protein</fullName>
    </submittedName>
</protein>
<reference evidence="1" key="2">
    <citation type="journal article" date="2023" name="Science">
        <title>Genomic signatures of disease resistance in endangered staghorn corals.</title>
        <authorList>
            <person name="Vollmer S.V."/>
            <person name="Selwyn J.D."/>
            <person name="Despard B.A."/>
            <person name="Roesel C.L."/>
        </authorList>
    </citation>
    <scope>NUCLEOTIDE SEQUENCE</scope>
    <source>
        <strain evidence="1">K2</strain>
    </source>
</reference>
<dbReference type="Proteomes" id="UP001249851">
    <property type="component" value="Unassembled WGS sequence"/>
</dbReference>
<proteinExistence type="predicted"/>
<accession>A0AAD9QZZ3</accession>
<keyword evidence="2" id="KW-1185">Reference proteome</keyword>
<comment type="caution">
    <text evidence="1">The sequence shown here is derived from an EMBL/GenBank/DDBJ whole genome shotgun (WGS) entry which is preliminary data.</text>
</comment>
<reference evidence="1" key="1">
    <citation type="journal article" date="2023" name="G3 (Bethesda)">
        <title>Whole genome assembly and annotation of the endangered Caribbean coral Acropora cervicornis.</title>
        <authorList>
            <person name="Selwyn J.D."/>
            <person name="Vollmer S.V."/>
        </authorList>
    </citation>
    <scope>NUCLEOTIDE SEQUENCE</scope>
    <source>
        <strain evidence="1">K2</strain>
    </source>
</reference>
<gene>
    <name evidence="1" type="ORF">P5673_004190</name>
</gene>
<sequence length="59" mass="6968">MHSQLVNCAQEELKIKKQMLERMEMFANMKRLTNSIADGFDLLRQIMVPQEQFPPPQPH</sequence>
<evidence type="ECO:0000313" key="1">
    <source>
        <dbReference type="EMBL" id="KAK2570525.1"/>
    </source>
</evidence>
<dbReference type="EMBL" id="JARQWQ010000007">
    <property type="protein sequence ID" value="KAK2570525.1"/>
    <property type="molecule type" value="Genomic_DNA"/>
</dbReference>
<dbReference type="AlphaFoldDB" id="A0AAD9QZZ3"/>
<organism evidence="1 2">
    <name type="scientific">Acropora cervicornis</name>
    <name type="common">Staghorn coral</name>
    <dbReference type="NCBI Taxonomy" id="6130"/>
    <lineage>
        <taxon>Eukaryota</taxon>
        <taxon>Metazoa</taxon>
        <taxon>Cnidaria</taxon>
        <taxon>Anthozoa</taxon>
        <taxon>Hexacorallia</taxon>
        <taxon>Scleractinia</taxon>
        <taxon>Astrocoeniina</taxon>
        <taxon>Acroporidae</taxon>
        <taxon>Acropora</taxon>
    </lineage>
</organism>
<evidence type="ECO:0000313" key="2">
    <source>
        <dbReference type="Proteomes" id="UP001249851"/>
    </source>
</evidence>
<name>A0AAD9QZZ3_ACRCE</name>